<reference evidence="5 6" key="1">
    <citation type="submission" date="2018-06" db="EMBL/GenBank/DDBJ databases">
        <title>Marinomonas sp. YLB-05 draft genome sequence.</title>
        <authorList>
            <person name="Yu L."/>
            <person name="Tang X."/>
        </authorList>
    </citation>
    <scope>NUCLEOTIDE SEQUENCE [LARGE SCALE GENOMIC DNA]</scope>
    <source>
        <strain evidence="5 6">YLB-05</strain>
    </source>
</reference>
<dbReference type="GO" id="GO:0043565">
    <property type="term" value="F:sequence-specific DNA binding"/>
    <property type="evidence" value="ECO:0007669"/>
    <property type="project" value="InterPro"/>
</dbReference>
<feature type="domain" description="HTH araC/xylS-type" evidence="4">
    <location>
        <begin position="216"/>
        <end position="316"/>
    </location>
</feature>
<evidence type="ECO:0000256" key="3">
    <source>
        <dbReference type="ARBA" id="ARBA00023163"/>
    </source>
</evidence>
<dbReference type="Pfam" id="PF12833">
    <property type="entry name" value="HTH_18"/>
    <property type="match status" value="1"/>
</dbReference>
<dbReference type="Gene3D" id="1.10.10.60">
    <property type="entry name" value="Homeodomain-like"/>
    <property type="match status" value="1"/>
</dbReference>
<organism evidence="5 6">
    <name type="scientific">Marinomonas piezotolerans</name>
    <dbReference type="NCBI Taxonomy" id="2213058"/>
    <lineage>
        <taxon>Bacteria</taxon>
        <taxon>Pseudomonadati</taxon>
        <taxon>Pseudomonadota</taxon>
        <taxon>Gammaproteobacteria</taxon>
        <taxon>Oceanospirillales</taxon>
        <taxon>Oceanospirillaceae</taxon>
        <taxon>Marinomonas</taxon>
    </lineage>
</organism>
<evidence type="ECO:0000259" key="4">
    <source>
        <dbReference type="PROSITE" id="PS01124"/>
    </source>
</evidence>
<protein>
    <submittedName>
        <fullName evidence="5">AraC family transcriptional regulator</fullName>
    </submittedName>
</protein>
<gene>
    <name evidence="5" type="ORF">DN730_14795</name>
</gene>
<dbReference type="AlphaFoldDB" id="A0A370U646"/>
<dbReference type="PANTHER" id="PTHR46796:SF12">
    <property type="entry name" value="HTH-TYPE DNA-BINDING TRANSCRIPTIONAL ACTIVATOR EUTR"/>
    <property type="match status" value="1"/>
</dbReference>
<dbReference type="GO" id="GO:0003700">
    <property type="term" value="F:DNA-binding transcription factor activity"/>
    <property type="evidence" value="ECO:0007669"/>
    <property type="project" value="InterPro"/>
</dbReference>
<dbReference type="EMBL" id="QKRA01000008">
    <property type="protein sequence ID" value="RDL43244.1"/>
    <property type="molecule type" value="Genomic_DNA"/>
</dbReference>
<keyword evidence="3" id="KW-0804">Transcription</keyword>
<keyword evidence="2" id="KW-0238">DNA-binding</keyword>
<evidence type="ECO:0000313" key="6">
    <source>
        <dbReference type="Proteomes" id="UP000254326"/>
    </source>
</evidence>
<dbReference type="InterPro" id="IPR050204">
    <property type="entry name" value="AraC_XylS_family_regulators"/>
</dbReference>
<dbReference type="Proteomes" id="UP000254326">
    <property type="component" value="Unassembled WGS sequence"/>
</dbReference>
<dbReference type="SMART" id="SM00342">
    <property type="entry name" value="HTH_ARAC"/>
    <property type="match status" value="1"/>
</dbReference>
<dbReference type="InterPro" id="IPR018060">
    <property type="entry name" value="HTH_AraC"/>
</dbReference>
<dbReference type="SUPFAM" id="SSF46689">
    <property type="entry name" value="Homeodomain-like"/>
    <property type="match status" value="1"/>
</dbReference>
<dbReference type="PANTHER" id="PTHR46796">
    <property type="entry name" value="HTH-TYPE TRANSCRIPTIONAL ACTIVATOR RHAS-RELATED"/>
    <property type="match status" value="1"/>
</dbReference>
<evidence type="ECO:0000313" key="5">
    <source>
        <dbReference type="EMBL" id="RDL43244.1"/>
    </source>
</evidence>
<proteinExistence type="predicted"/>
<sequence length="324" mass="36665">MESLSAPQRSVGLSIKEAFDADLHASNLTNWQQEYDQTSRGGFHGTIIELPFNDLQVFKETTSRALQQRCVVWPDSLWLGIPLGQQAESRIDGLSVGDTHIMCRPGECGFELTTPAQYELFGVVVKLPMLLRIAHIHDINLRWSELTQHGRLVLPEKTLSEVRFLLHRLLSSKRMQGMSERLTHDLVMMTLLEVLKVNQPAPAQTQSYYHRKRIVDQARALIHDNPDTPLTVTDLCQVANVSRRTLQYAFESILDISPIQYLRISRLNGVRRALICANGGVNVADIASEWGFWHMSQFAKDYRLLFDERPSAALSQVSAGDMTV</sequence>
<keyword evidence="1" id="KW-0805">Transcription regulation</keyword>
<accession>A0A370U646</accession>
<name>A0A370U646_9GAMM</name>
<evidence type="ECO:0000256" key="1">
    <source>
        <dbReference type="ARBA" id="ARBA00023015"/>
    </source>
</evidence>
<comment type="caution">
    <text evidence="5">The sequence shown here is derived from an EMBL/GenBank/DDBJ whole genome shotgun (WGS) entry which is preliminary data.</text>
</comment>
<dbReference type="PROSITE" id="PS01124">
    <property type="entry name" value="HTH_ARAC_FAMILY_2"/>
    <property type="match status" value="1"/>
</dbReference>
<dbReference type="InterPro" id="IPR009057">
    <property type="entry name" value="Homeodomain-like_sf"/>
</dbReference>
<evidence type="ECO:0000256" key="2">
    <source>
        <dbReference type="ARBA" id="ARBA00023125"/>
    </source>
</evidence>
<keyword evidence="6" id="KW-1185">Reference proteome</keyword>
<dbReference type="OrthoDB" id="6003540at2"/>